<dbReference type="InterPro" id="IPR013425">
    <property type="entry name" value="Autotrns_rpt"/>
</dbReference>
<feature type="signal peptide" evidence="3">
    <location>
        <begin position="1"/>
        <end position="33"/>
    </location>
</feature>
<dbReference type="Gene3D" id="2.160.20.20">
    <property type="match status" value="1"/>
</dbReference>
<feature type="compositionally biased region" description="Gly residues" evidence="2">
    <location>
        <begin position="58"/>
        <end position="67"/>
    </location>
</feature>
<dbReference type="Proteomes" id="UP000294664">
    <property type="component" value="Unassembled WGS sequence"/>
</dbReference>
<feature type="chain" id="PRO_5020960460" evidence="3">
    <location>
        <begin position="34"/>
        <end position="1820"/>
    </location>
</feature>
<organism evidence="4 5">
    <name type="scientific">Aquabacter spiritensis</name>
    <dbReference type="NCBI Taxonomy" id="933073"/>
    <lineage>
        <taxon>Bacteria</taxon>
        <taxon>Pseudomonadati</taxon>
        <taxon>Pseudomonadota</taxon>
        <taxon>Alphaproteobacteria</taxon>
        <taxon>Hyphomicrobiales</taxon>
        <taxon>Xanthobacteraceae</taxon>
        <taxon>Aquabacter</taxon>
    </lineage>
</organism>
<keyword evidence="5" id="KW-1185">Reference proteome</keyword>
<evidence type="ECO:0000313" key="5">
    <source>
        <dbReference type="Proteomes" id="UP000294664"/>
    </source>
</evidence>
<evidence type="ECO:0000256" key="2">
    <source>
        <dbReference type="SAM" id="MobiDB-lite"/>
    </source>
</evidence>
<accession>A0A4R3LZR6</accession>
<feature type="non-terminal residue" evidence="4">
    <location>
        <position position="1820"/>
    </location>
</feature>
<name>A0A4R3LZR6_9HYPH</name>
<comment type="caution">
    <text evidence="4">The sequence shown here is derived from an EMBL/GenBank/DDBJ whole genome shotgun (WGS) entry which is preliminary data.</text>
</comment>
<dbReference type="InterPro" id="IPR012332">
    <property type="entry name" value="Autotransporter_pectin_lyase_C"/>
</dbReference>
<evidence type="ECO:0000256" key="1">
    <source>
        <dbReference type="ARBA" id="ARBA00022729"/>
    </source>
</evidence>
<keyword evidence="1 3" id="KW-0732">Signal</keyword>
<dbReference type="SUPFAM" id="SSF51126">
    <property type="entry name" value="Pectin lyase-like"/>
    <property type="match status" value="3"/>
</dbReference>
<proteinExistence type="predicted"/>
<feature type="compositionally biased region" description="Low complexity" evidence="2">
    <location>
        <begin position="45"/>
        <end position="57"/>
    </location>
</feature>
<gene>
    <name evidence="4" type="ORF">EDC64_103370</name>
</gene>
<dbReference type="InterPro" id="IPR011050">
    <property type="entry name" value="Pectin_lyase_fold/virulence"/>
</dbReference>
<dbReference type="EMBL" id="SMAI01000003">
    <property type="protein sequence ID" value="TCT06264.1"/>
    <property type="molecule type" value="Genomic_DNA"/>
</dbReference>
<protein>
    <submittedName>
        <fullName evidence="4">Autotransporter-associated beta strand protein</fullName>
    </submittedName>
</protein>
<dbReference type="Pfam" id="PF12951">
    <property type="entry name" value="PATR"/>
    <property type="match status" value="6"/>
</dbReference>
<evidence type="ECO:0000256" key="3">
    <source>
        <dbReference type="SAM" id="SignalP"/>
    </source>
</evidence>
<reference evidence="4 5" key="1">
    <citation type="submission" date="2019-03" db="EMBL/GenBank/DDBJ databases">
        <title>Genomic Encyclopedia of Type Strains, Phase IV (KMG-IV): sequencing the most valuable type-strain genomes for metagenomic binning, comparative biology and taxonomic classification.</title>
        <authorList>
            <person name="Goeker M."/>
        </authorList>
    </citation>
    <scope>NUCLEOTIDE SEQUENCE [LARGE SCALE GENOMIC DNA]</scope>
    <source>
        <strain evidence="4 5">DSM 9035</strain>
    </source>
</reference>
<evidence type="ECO:0000313" key="4">
    <source>
        <dbReference type="EMBL" id="TCT06264.1"/>
    </source>
</evidence>
<feature type="region of interest" description="Disordered" evidence="2">
    <location>
        <begin position="39"/>
        <end position="89"/>
    </location>
</feature>
<dbReference type="NCBIfam" id="TIGR02601">
    <property type="entry name" value="autotrns_rpt"/>
    <property type="match status" value="6"/>
</dbReference>
<sequence length="1820" mass="171937">MRPDAAVRSRRVSAPFRRRLLLTSALVSAMSLAAPGFSQTLSPDGTAGSNASGTGTSATGGGGGGAAGRNVPVDQAISGTVTGGAGGSGGSNISGASGTAGGVGTGSHSAGAGGTGASGTGVGGAGGAGAGGAAGGTGTEGTGLNIYGFGGGGGGGAGILGNAANGEIEIVLGADITGGAGGAGGGVSVGMVLVGSTARLGDGGAGGAGFISQVSGLVLNNYGAITGGAGGMGGVVGANYIGAPLYAGNAGAGGAGTAMSGESTSFTNDGIVTGGAGGNVDSTITPSPGFGNMPGAGGAGLLLSGTATTSNTTVQNYGTITGGVGGHDLNAGVGSYGLSGAGVVISGTLNTFTNYNTGVVAGADLPTGATGADYGGVGLLISGDDNTVTNYGTIRSGSDNVVGESGVAISVTGSSNKIINDGSINSPNDFAVYFANTSLGSTLELQSNWSLVGGARNLGANTTLALGGTVDQSFDQSLIGSSLIDFDNYDKVGTATWTLTNTGTVTWTVREGTLALGAASSMGGATVMNGAILTSLSGAFSTGTVTIQNGGTLAGGPGASAVGLAITGSNDLILSPTSLLSLTLDPTRSTTAAVSSANLTLDGTLYVIDGGSFGAGTYTLLSYTGSLTNNTLDVGVLPNGLTGTISVATSGVVLLIIASPGLYWNGGVTTAGGSSVVGGDGTWNAGNTNWTDSAGATAVAWDGSTAIFAGTSSSNNVTVVGAPGVISVEGMQFDVDGYNISGDSITLAATSGQTGIDVATSVTATIGSVLAGTTGLQKTGAGTLNLSGTNSLTGDVTVSAGTLGLSGTLGASVLTVGSADAATLAVSGGGALTSINSTVGTADGGVGTVTVSGTNSSWTSTGELTIGLNGGAGSLTISGGAQFSAQRIGLSTASWQSGSGGNGALTVTGTDTLWTNSDGGIEVARTAGATGSLTVSGGATAQIYKVGIYTGAGAQVTFTGAGTRVEIGDPDDPTNTALQAGLSPDGGTVTISDRAEVYATQVYVGAAGGDLVTMTVSGASLVAEKFLYVGGQNGTRNVDPVNGNGDLTISAGGTVTGGATGVGMDPGSQGKLTITGAGSQFWAKANPTFSYLGNLYVGYAGTASVIVADGGTLKVDNEVRIGYTADGDGVLAIGAASGSAAAAGVIDAPSIVFGAGAGEIVFNHTATDFTLSAAISGGGALSVLAGTTILTGASTYTGGTTISGGVLAIGGASGSIDGDVVLSNGGTLTLARTTDMTFTGVVSGTGSLTKTGTAKATLMGANTFAGTTTVYGGTLELLGGSLAGGVSVNSGATLKGAAAPGTVSGDVNIAAGATLVGVSGATSLSIGGKLSFADPTSIFAVTLGSPSPTTPAIDVGGDLVLTGVLNLTAGVGFFSGTYRLIDYDGTLSGAGLEVGTAPTHSLFAVSTATANQVNLLVAAGQWWNGTTTSPGSSVQGGVGTWNVSAPTTNWTDQTGTSASSWSQGGLAIFAGTAGTVTVAGMTAPQVAAMEFLTDGYVIEGGSITLSSFASSGVTRITVGDGTGPSASWTATIASELTGTQILSKNGAGTLVLTGANSYTDITRINEGTLSIGNGGTTGSVASPEIANSSELVFNRSSYIAYAGVISGIGTLEKTGAGTLELSGANTYLGDTTVTAGTLRIASAGALGTSAAGTTVASGATLEIFGSGPLALGAEALTLSGTGVNGAGALLSTDYNNSVAGAINLAADSLVSVTAGTLTLTGGVTGSGMSLTLGGAGQGQLSSVVATGTGGVTKQGAGVWYLNGANTYTGATTISEGALVATNAASLGTAAGGTSVAAGAALWIGGGVALGAEAVTLSGAA</sequence>